<organism evidence="1 2">
    <name type="scientific">Pseudonocardia nematodicida</name>
    <dbReference type="NCBI Taxonomy" id="1206997"/>
    <lineage>
        <taxon>Bacteria</taxon>
        <taxon>Bacillati</taxon>
        <taxon>Actinomycetota</taxon>
        <taxon>Actinomycetes</taxon>
        <taxon>Pseudonocardiales</taxon>
        <taxon>Pseudonocardiaceae</taxon>
        <taxon>Pseudonocardia</taxon>
    </lineage>
</organism>
<dbReference type="Proteomes" id="UP001494902">
    <property type="component" value="Unassembled WGS sequence"/>
</dbReference>
<accession>A0ABV1KFB1</accession>
<gene>
    <name evidence="1" type="ORF">WIS52_20530</name>
</gene>
<comment type="caution">
    <text evidence="1">The sequence shown here is derived from an EMBL/GenBank/DDBJ whole genome shotgun (WGS) entry which is preliminary data.</text>
</comment>
<evidence type="ECO:0000313" key="1">
    <source>
        <dbReference type="EMBL" id="MEQ3552861.1"/>
    </source>
</evidence>
<reference evidence="1 2" key="1">
    <citation type="submission" date="2024-03" db="EMBL/GenBank/DDBJ databases">
        <title>Draft genome sequence of Pseudonocardia nematodicida JCM 31783.</title>
        <authorList>
            <person name="Butdee W."/>
            <person name="Duangmal K."/>
        </authorList>
    </citation>
    <scope>NUCLEOTIDE SEQUENCE [LARGE SCALE GENOMIC DNA]</scope>
    <source>
        <strain evidence="1 2">JCM 31783</strain>
    </source>
</reference>
<name>A0ABV1KFB1_9PSEU</name>
<evidence type="ECO:0008006" key="3">
    <source>
        <dbReference type="Google" id="ProtNLM"/>
    </source>
</evidence>
<keyword evidence="2" id="KW-1185">Reference proteome</keyword>
<dbReference type="EMBL" id="JBEDNQ010000008">
    <property type="protein sequence ID" value="MEQ3552861.1"/>
    <property type="molecule type" value="Genomic_DNA"/>
</dbReference>
<protein>
    <recommendedName>
        <fullName evidence="3">IrrE N-terminal-like domain-containing protein</fullName>
    </recommendedName>
</protein>
<proteinExistence type="predicted"/>
<evidence type="ECO:0000313" key="2">
    <source>
        <dbReference type="Proteomes" id="UP001494902"/>
    </source>
</evidence>
<dbReference type="RefSeq" id="WP_349299926.1">
    <property type="nucleotide sequence ID" value="NZ_JBEDNQ010000008.1"/>
</dbReference>
<sequence length="181" mass="19638">MEGEVRGVRGPDVGLWRRCRTEVRKLDRAVGLNGPIDASSFLARLAEHRGRPIELRPFNQGDVPGGVCGIWVDRSDSDVIGYPVDARHALHIVLHEVGHMLRGHRGRAPVADSQIASFMPDLDPTMVRAVLGRSVYSDVEEREAELIASLIMSRADGSRGPGPAPVAGDAVAHRVRRVFGG</sequence>